<accession>A0A0F7L4T2</accession>
<sequence>MCRLRLLRPGHPGPSRSGRPSADPPVPTHSPCCPAASRRGCRQCSQTLSRLKHRRSPALTRRRCR</sequence>
<feature type="compositionally biased region" description="Low complexity" evidence="1">
    <location>
        <begin position="9"/>
        <end position="21"/>
    </location>
</feature>
<organism evidence="2">
    <name type="scientific">uncultured marine virus</name>
    <dbReference type="NCBI Taxonomy" id="186617"/>
    <lineage>
        <taxon>Viruses</taxon>
        <taxon>environmental samples</taxon>
    </lineage>
</organism>
<protein>
    <submittedName>
        <fullName evidence="2">Uncharacterized protein</fullName>
    </submittedName>
</protein>
<evidence type="ECO:0000256" key="1">
    <source>
        <dbReference type="SAM" id="MobiDB-lite"/>
    </source>
</evidence>
<reference evidence="2" key="2">
    <citation type="submission" date="2015-03" db="EMBL/GenBank/DDBJ databases">
        <authorList>
            <person name="Chow C.-E.T."/>
            <person name="Winget D.M."/>
            <person name="White R.A.III."/>
            <person name="Hallam S.J."/>
            <person name="Suttle C.A."/>
        </authorList>
    </citation>
    <scope>NUCLEOTIDE SEQUENCE</scope>
    <source>
        <strain evidence="2">Anoxic3_1</strain>
    </source>
</reference>
<feature type="region of interest" description="Disordered" evidence="1">
    <location>
        <begin position="1"/>
        <end position="38"/>
    </location>
</feature>
<proteinExistence type="predicted"/>
<evidence type="ECO:0000313" key="2">
    <source>
        <dbReference type="EMBL" id="AKH45991.1"/>
    </source>
</evidence>
<reference evidence="2" key="1">
    <citation type="journal article" date="2015" name="Front. Microbiol.">
        <title>Combining genomic sequencing methods to explore viral diversity and reveal potential virus-host interactions.</title>
        <authorList>
            <person name="Chow C.E."/>
            <person name="Winget D.M."/>
            <person name="White R.A.III."/>
            <person name="Hallam S.J."/>
            <person name="Suttle C.A."/>
        </authorList>
    </citation>
    <scope>NUCLEOTIDE SEQUENCE</scope>
    <source>
        <strain evidence="2">Anoxic3_1</strain>
    </source>
</reference>
<dbReference type="EMBL" id="KR029577">
    <property type="protein sequence ID" value="AKH45991.1"/>
    <property type="molecule type" value="Genomic_DNA"/>
</dbReference>
<name>A0A0F7L4T2_9VIRU</name>